<protein>
    <recommendedName>
        <fullName evidence="4">Metallo-beta-lactamase domain-containing protein</fullName>
    </recommendedName>
</protein>
<sequence length="504" mass="55695">MTPTIHFILSVFLLVGIDIVHGFTTPVTTATHLTSSTLLQAKRNSNDDVVVALTSQLSSNNPLQQLSRRQIGELSFAAVGLTTSFLGTRENTPQEYGLWGVLPVGPYKRKKTIMETIVPDTIWTFDQKFGILNVQVPLRMTVIKLSGGGLFVYDPIAATPELLSYMKQLEKQHGPVKHIVLGSVAIEHKVYAGVFAQKFPGAQVWVQPGQYAFPQNLPIPLLGFPAGRTKVIPSNNEEAPADWKDFEFRTLGPLISKDGAFGETVFFHKPTSTLLVTDTVLEVTNEVPKIFDDDPRPLLFHARRTVTEVVEDTPEVRERGWRRVVLFGLFFTPGALKIKDVNTALAERRPDINSDFAGFYPWDWIGDGDIASFKALQGGLLVAPILQQLILNREPIEVLDFADEVAKWPIQRIIPAHLKNNLKRTGKDYRAAFTFLEAKGVPRGLPKPLDVDMKSLRDAEVGLLASGAVAKCPPLPGGDVSREEILKQTVYGCRADLCSPRSSP</sequence>
<dbReference type="AlphaFoldDB" id="A0ABD3M0K0"/>
<feature type="chain" id="PRO_5044766553" description="Metallo-beta-lactamase domain-containing protein" evidence="1">
    <location>
        <begin position="23"/>
        <end position="504"/>
    </location>
</feature>
<dbReference type="Pfam" id="PF14234">
    <property type="entry name" value="DUF4336"/>
    <property type="match status" value="1"/>
</dbReference>
<dbReference type="InterPro" id="IPR036866">
    <property type="entry name" value="RibonucZ/Hydroxyglut_hydro"/>
</dbReference>
<keyword evidence="3" id="KW-1185">Reference proteome</keyword>
<dbReference type="Proteomes" id="UP001530293">
    <property type="component" value="Unassembled WGS sequence"/>
</dbReference>
<dbReference type="EMBL" id="JALLBG020000271">
    <property type="protein sequence ID" value="KAL3757197.1"/>
    <property type="molecule type" value="Genomic_DNA"/>
</dbReference>
<dbReference type="InterPro" id="IPR025638">
    <property type="entry name" value="DUF4336"/>
</dbReference>
<organism evidence="2 3">
    <name type="scientific">Discostella pseudostelligera</name>
    <dbReference type="NCBI Taxonomy" id="259834"/>
    <lineage>
        <taxon>Eukaryota</taxon>
        <taxon>Sar</taxon>
        <taxon>Stramenopiles</taxon>
        <taxon>Ochrophyta</taxon>
        <taxon>Bacillariophyta</taxon>
        <taxon>Coscinodiscophyceae</taxon>
        <taxon>Thalassiosirophycidae</taxon>
        <taxon>Stephanodiscales</taxon>
        <taxon>Stephanodiscaceae</taxon>
        <taxon>Discostella</taxon>
    </lineage>
</organism>
<name>A0ABD3M0K0_9STRA</name>
<reference evidence="2 3" key="1">
    <citation type="submission" date="2024-10" db="EMBL/GenBank/DDBJ databases">
        <title>Updated reference genomes for cyclostephanoid diatoms.</title>
        <authorList>
            <person name="Roberts W.R."/>
            <person name="Alverson A.J."/>
        </authorList>
    </citation>
    <scope>NUCLEOTIDE SEQUENCE [LARGE SCALE GENOMIC DNA]</scope>
    <source>
        <strain evidence="2 3">AJA232-27</strain>
    </source>
</reference>
<keyword evidence="1" id="KW-0732">Signal</keyword>
<dbReference type="SUPFAM" id="SSF56281">
    <property type="entry name" value="Metallo-hydrolase/oxidoreductase"/>
    <property type="match status" value="1"/>
</dbReference>
<feature type="signal peptide" evidence="1">
    <location>
        <begin position="1"/>
        <end position="22"/>
    </location>
</feature>
<evidence type="ECO:0000313" key="3">
    <source>
        <dbReference type="Proteomes" id="UP001530293"/>
    </source>
</evidence>
<comment type="caution">
    <text evidence="2">The sequence shown here is derived from an EMBL/GenBank/DDBJ whole genome shotgun (WGS) entry which is preliminary data.</text>
</comment>
<dbReference type="PANTHER" id="PTHR33835">
    <property type="entry name" value="YALI0C07656P"/>
    <property type="match status" value="1"/>
</dbReference>
<proteinExistence type="predicted"/>
<dbReference type="PANTHER" id="PTHR33835:SF2">
    <property type="entry name" value="LYSINE-TRNA LIGASE"/>
    <property type="match status" value="1"/>
</dbReference>
<evidence type="ECO:0008006" key="4">
    <source>
        <dbReference type="Google" id="ProtNLM"/>
    </source>
</evidence>
<gene>
    <name evidence="2" type="ORF">ACHAWU_008002</name>
</gene>
<accession>A0ABD3M0K0</accession>
<evidence type="ECO:0000313" key="2">
    <source>
        <dbReference type="EMBL" id="KAL3757197.1"/>
    </source>
</evidence>
<evidence type="ECO:0000256" key="1">
    <source>
        <dbReference type="SAM" id="SignalP"/>
    </source>
</evidence>